<evidence type="ECO:0000256" key="8">
    <source>
        <dbReference type="ARBA" id="ARBA00022729"/>
    </source>
</evidence>
<keyword evidence="7" id="KW-0812">Transmembrane</keyword>
<dbReference type="Gene3D" id="2.60.120.430">
    <property type="entry name" value="Galactose-binding lectin"/>
    <property type="match status" value="1"/>
</dbReference>
<dbReference type="FunFam" id="2.60.120.430:FF:000004">
    <property type="entry name" value="Putative leucine-rich repeat receptor-like serine/threonine-protein kinase"/>
    <property type="match status" value="1"/>
</dbReference>
<feature type="domain" description="Protein kinase" evidence="20">
    <location>
        <begin position="534"/>
        <end position="810"/>
    </location>
</feature>
<keyword evidence="13" id="KW-1133">Transmembrane helix</keyword>
<evidence type="ECO:0000256" key="12">
    <source>
        <dbReference type="ARBA" id="ARBA00022840"/>
    </source>
</evidence>
<dbReference type="PANTHER" id="PTHR48006">
    <property type="entry name" value="LEUCINE-RICH REPEAT-CONTAINING PROTEIN DDB_G0281931-RELATED"/>
    <property type="match status" value="1"/>
</dbReference>
<dbReference type="InterPro" id="IPR000719">
    <property type="entry name" value="Prot_kinase_dom"/>
</dbReference>
<evidence type="ECO:0000256" key="5">
    <source>
        <dbReference type="ARBA" id="ARBA00022614"/>
    </source>
</evidence>
<comment type="catalytic activity">
    <reaction evidence="17">
        <text>L-threonyl-[protein] + ATP = O-phospho-L-threonyl-[protein] + ADP + H(+)</text>
        <dbReference type="Rhea" id="RHEA:46608"/>
        <dbReference type="Rhea" id="RHEA-COMP:11060"/>
        <dbReference type="Rhea" id="RHEA-COMP:11605"/>
        <dbReference type="ChEBI" id="CHEBI:15378"/>
        <dbReference type="ChEBI" id="CHEBI:30013"/>
        <dbReference type="ChEBI" id="CHEBI:30616"/>
        <dbReference type="ChEBI" id="CHEBI:61977"/>
        <dbReference type="ChEBI" id="CHEBI:456216"/>
        <dbReference type="EC" id="2.7.11.1"/>
    </reaction>
</comment>
<keyword evidence="5" id="KW-0433">Leucine-rich repeat</keyword>
<evidence type="ECO:0000256" key="11">
    <source>
        <dbReference type="ARBA" id="ARBA00022777"/>
    </source>
</evidence>
<feature type="chain" id="PRO_5002347550" description="non-specific serine/threonine protein kinase" evidence="19">
    <location>
        <begin position="25"/>
        <end position="872"/>
    </location>
</feature>
<reference evidence="21" key="3">
    <citation type="submission" date="2015-04" db="UniProtKB">
        <authorList>
            <consortium name="EnsemblPlants"/>
        </authorList>
    </citation>
    <scope>IDENTIFICATION</scope>
</reference>
<evidence type="ECO:0000313" key="22">
    <source>
        <dbReference type="Proteomes" id="UP000032180"/>
    </source>
</evidence>
<keyword evidence="6" id="KW-0808">Transferase</keyword>
<evidence type="ECO:0000256" key="1">
    <source>
        <dbReference type="ARBA" id="ARBA00004479"/>
    </source>
</evidence>
<evidence type="ECO:0000256" key="9">
    <source>
        <dbReference type="ARBA" id="ARBA00022737"/>
    </source>
</evidence>
<dbReference type="GO" id="GO:0016020">
    <property type="term" value="C:membrane"/>
    <property type="evidence" value="ECO:0007669"/>
    <property type="project" value="UniProtKB-SubCell"/>
</dbReference>
<dbReference type="InterPro" id="IPR011009">
    <property type="entry name" value="Kinase-like_dom_sf"/>
</dbReference>
<dbReference type="FunFam" id="1.10.510.10:FF:000044">
    <property type="entry name" value="Putative LRR receptor-like serine/threonine-protein kinase"/>
    <property type="match status" value="1"/>
</dbReference>
<dbReference type="Pfam" id="PF11721">
    <property type="entry name" value="Malectin"/>
    <property type="match status" value="1"/>
</dbReference>
<protein>
    <recommendedName>
        <fullName evidence="2">non-specific serine/threonine protein kinase</fullName>
        <ecNumber evidence="2">2.7.11.1</ecNumber>
    </recommendedName>
</protein>
<evidence type="ECO:0000256" key="3">
    <source>
        <dbReference type="ARBA" id="ARBA00022527"/>
    </source>
</evidence>
<dbReference type="FunFam" id="3.80.10.10:FF:000383">
    <property type="entry name" value="Leucine-rich repeat receptor protein kinase EMS1"/>
    <property type="match status" value="1"/>
</dbReference>
<dbReference type="Gene3D" id="3.80.10.10">
    <property type="entry name" value="Ribonuclease Inhibitor"/>
    <property type="match status" value="1"/>
</dbReference>
<reference evidence="22" key="2">
    <citation type="submission" date="2013-12" db="EMBL/GenBank/DDBJ databases">
        <authorList>
            <person name="Yu Y."/>
            <person name="Lee S."/>
            <person name="de Baynast K."/>
            <person name="Wissotski M."/>
            <person name="Liu L."/>
            <person name="Talag J."/>
            <person name="Goicoechea J."/>
            <person name="Angelova A."/>
            <person name="Jetty R."/>
            <person name="Kudrna D."/>
            <person name="Golser W."/>
            <person name="Rivera L."/>
            <person name="Zhang J."/>
            <person name="Wing R."/>
        </authorList>
    </citation>
    <scope>NUCLEOTIDE SEQUENCE</scope>
</reference>
<dbReference type="Gene3D" id="1.10.510.10">
    <property type="entry name" value="Transferase(Phosphotransferase) domain 1"/>
    <property type="match status" value="1"/>
</dbReference>
<dbReference type="Pfam" id="PF00560">
    <property type="entry name" value="LRR_1"/>
    <property type="match status" value="1"/>
</dbReference>
<keyword evidence="10" id="KW-0547">Nucleotide-binding</keyword>
<keyword evidence="22" id="KW-1185">Reference proteome</keyword>
<proteinExistence type="predicted"/>
<keyword evidence="11" id="KW-0418">Kinase</keyword>
<dbReference type="InterPro" id="IPR008271">
    <property type="entry name" value="Ser/Thr_kinase_AS"/>
</dbReference>
<dbReference type="CDD" id="cd14066">
    <property type="entry name" value="STKc_IRAK"/>
    <property type="match status" value="1"/>
</dbReference>
<dbReference type="InterPro" id="IPR051824">
    <property type="entry name" value="LRR_Rcpt-Like_S/T_Kinase"/>
</dbReference>
<sequence length="872" mass="97757">MGGSRRRFLLPLLLLMLCAGCRNGRWCAAAAAAQRLPQQEVEALMGIARKLNKMDWDFTVDPCTGSKSWVNSSDSTSYPKSTYPKELMRQNLSGVLPEEVVNLTYLTNLSLQDNCLSGTVPKELGRMPFLKSINLEGNQLEGPIPPELGNIISLERFRIDGTNISGRIPSFIKNWQRVNRMRVTDLSGPSMKFPPLQYAQHLTKVVLRNCSIYGEIPDYLGQMQYLILMDLSFNRLTGQIPKSFGEMGALQYLYLTDNMLTGDLPGWMLKNKASNKVNMDVSYNNFTDSSLFINCGGKRVEVDGNIYEDDSSRIGTSTFVLSDDRKWAYSSTGDFVGNPDADYIARNTSKLILANPELYTEARLSPLSLKYYGLCMENGEYSVKLHFAEIMFTEDNTFSSNGKRIFDVFIQGTKVLKDFNIQDEAGGVHRVITKNFTTNITENTLEIHLYWGGKGTTGVPDRGVYGPLISAISVTQCKYLYSKQEPSRNLIKFDDYYNSIHFFYHGRKTDTSDIQTRTQYFFSLKEIESATKHFDPANKIGEGGFGPVYKGTLANGTTVAVKKLSSQSSQGNREFLNEIGIISALRHPNLVRLFGCCIDGEQLLLIYEFLENNSLGRALFGRGDQLKLDWPTRYNICLGTAKGLCYLHEESTLKIIHRDIKPSNILLDERLQPKISDFGLAKLNDDRARMSTRIAGTVGYMAPEYATRGCLTYKADVYSFGVVTLEIVSGMSNTSSMSDDEYLHLLDWAERLKQEGKLLEIVDQRLGSRYSQDEALRMLNVALLCTNTSPAQRPKMSSVVSMLCGLAPIEAVPDEDFNLSEHIRRRDSQSNQSMNNSLTEWSYAPSSDPSILLHNSMESGYLPSSSSPSSKL</sequence>
<accession>A0A0D9VE37</accession>
<keyword evidence="8 19" id="KW-0732">Signal</keyword>
<dbReference type="GO" id="GO:0005524">
    <property type="term" value="F:ATP binding"/>
    <property type="evidence" value="ECO:0007669"/>
    <property type="project" value="UniProtKB-KW"/>
</dbReference>
<dbReference type="SMART" id="SM00220">
    <property type="entry name" value="S_TKc"/>
    <property type="match status" value="1"/>
</dbReference>
<reference evidence="21 22" key="1">
    <citation type="submission" date="2012-08" db="EMBL/GenBank/DDBJ databases">
        <title>Oryza genome evolution.</title>
        <authorList>
            <person name="Wing R.A."/>
        </authorList>
    </citation>
    <scope>NUCLEOTIDE SEQUENCE</scope>
</reference>
<dbReference type="PROSITE" id="PS00108">
    <property type="entry name" value="PROTEIN_KINASE_ST"/>
    <property type="match status" value="1"/>
</dbReference>
<feature type="signal peptide" evidence="19">
    <location>
        <begin position="1"/>
        <end position="24"/>
    </location>
</feature>
<dbReference type="SUPFAM" id="SSF52058">
    <property type="entry name" value="L domain-like"/>
    <property type="match status" value="1"/>
</dbReference>
<evidence type="ECO:0000256" key="18">
    <source>
        <dbReference type="ARBA" id="ARBA00048679"/>
    </source>
</evidence>
<organism evidence="21 22">
    <name type="scientific">Leersia perrieri</name>
    <dbReference type="NCBI Taxonomy" id="77586"/>
    <lineage>
        <taxon>Eukaryota</taxon>
        <taxon>Viridiplantae</taxon>
        <taxon>Streptophyta</taxon>
        <taxon>Embryophyta</taxon>
        <taxon>Tracheophyta</taxon>
        <taxon>Spermatophyta</taxon>
        <taxon>Magnoliopsida</taxon>
        <taxon>Liliopsida</taxon>
        <taxon>Poales</taxon>
        <taxon>Poaceae</taxon>
        <taxon>BOP clade</taxon>
        <taxon>Oryzoideae</taxon>
        <taxon>Oryzeae</taxon>
        <taxon>Oryzinae</taxon>
        <taxon>Leersia</taxon>
    </lineage>
</organism>
<dbReference type="InterPro" id="IPR021720">
    <property type="entry name" value="Malectin_dom"/>
</dbReference>
<dbReference type="InterPro" id="IPR032675">
    <property type="entry name" value="LRR_dom_sf"/>
</dbReference>
<dbReference type="GO" id="GO:0004674">
    <property type="term" value="F:protein serine/threonine kinase activity"/>
    <property type="evidence" value="ECO:0007669"/>
    <property type="project" value="UniProtKB-KW"/>
</dbReference>
<keyword evidence="9" id="KW-0677">Repeat</keyword>
<evidence type="ECO:0000256" key="6">
    <source>
        <dbReference type="ARBA" id="ARBA00022679"/>
    </source>
</evidence>
<keyword evidence="16" id="KW-0325">Glycoprotein</keyword>
<dbReference type="Pfam" id="PF13855">
    <property type="entry name" value="LRR_8"/>
    <property type="match status" value="1"/>
</dbReference>
<evidence type="ECO:0000256" key="19">
    <source>
        <dbReference type="SAM" id="SignalP"/>
    </source>
</evidence>
<keyword evidence="12" id="KW-0067">ATP-binding</keyword>
<dbReference type="AlphaFoldDB" id="A0A0D9VE37"/>
<evidence type="ECO:0000256" key="4">
    <source>
        <dbReference type="ARBA" id="ARBA00022553"/>
    </source>
</evidence>
<dbReference type="EC" id="2.7.11.1" evidence="2"/>
<dbReference type="FunFam" id="3.30.200.20:FF:000217">
    <property type="entry name" value="probable LRR receptor-like serine/threonine-protein kinase At1g53430"/>
    <property type="match status" value="1"/>
</dbReference>
<evidence type="ECO:0000313" key="21">
    <source>
        <dbReference type="EnsemblPlants" id="LPERR02G08360.4"/>
    </source>
</evidence>
<dbReference type="PROSITE" id="PS50011">
    <property type="entry name" value="PROTEIN_KINASE_DOM"/>
    <property type="match status" value="1"/>
</dbReference>
<dbReference type="Gramene" id="LPERR02G08360.4">
    <property type="protein sequence ID" value="LPERR02G08360.4"/>
    <property type="gene ID" value="LPERR02G08360"/>
</dbReference>
<keyword evidence="4" id="KW-0597">Phosphoprotein</keyword>
<evidence type="ECO:0000256" key="13">
    <source>
        <dbReference type="ARBA" id="ARBA00022989"/>
    </source>
</evidence>
<evidence type="ECO:0000259" key="20">
    <source>
        <dbReference type="PROSITE" id="PS50011"/>
    </source>
</evidence>
<dbReference type="InterPro" id="IPR001245">
    <property type="entry name" value="Ser-Thr/Tyr_kinase_cat_dom"/>
</dbReference>
<dbReference type="SUPFAM" id="SSF56112">
    <property type="entry name" value="Protein kinase-like (PK-like)"/>
    <property type="match status" value="1"/>
</dbReference>
<comment type="catalytic activity">
    <reaction evidence="18">
        <text>L-seryl-[protein] + ATP = O-phospho-L-seryl-[protein] + ADP + H(+)</text>
        <dbReference type="Rhea" id="RHEA:17989"/>
        <dbReference type="Rhea" id="RHEA-COMP:9863"/>
        <dbReference type="Rhea" id="RHEA-COMP:11604"/>
        <dbReference type="ChEBI" id="CHEBI:15378"/>
        <dbReference type="ChEBI" id="CHEBI:29999"/>
        <dbReference type="ChEBI" id="CHEBI:30616"/>
        <dbReference type="ChEBI" id="CHEBI:83421"/>
        <dbReference type="ChEBI" id="CHEBI:456216"/>
        <dbReference type="EC" id="2.7.11.1"/>
    </reaction>
</comment>
<evidence type="ECO:0000256" key="14">
    <source>
        <dbReference type="ARBA" id="ARBA00023136"/>
    </source>
</evidence>
<keyword evidence="3" id="KW-0723">Serine/threonine-protein kinase</keyword>
<evidence type="ECO:0000256" key="17">
    <source>
        <dbReference type="ARBA" id="ARBA00047899"/>
    </source>
</evidence>
<evidence type="ECO:0000256" key="10">
    <source>
        <dbReference type="ARBA" id="ARBA00022741"/>
    </source>
</evidence>
<evidence type="ECO:0000256" key="16">
    <source>
        <dbReference type="ARBA" id="ARBA00023180"/>
    </source>
</evidence>
<dbReference type="Proteomes" id="UP000032180">
    <property type="component" value="Chromosome 2"/>
</dbReference>
<name>A0A0D9VE37_9ORYZ</name>
<dbReference type="STRING" id="77586.A0A0D9VE37"/>
<dbReference type="PANTHER" id="PTHR48006:SF81">
    <property type="entry name" value="PROTEIN KINASE DOMAIN-CONTAINING PROTEIN"/>
    <property type="match status" value="1"/>
</dbReference>
<evidence type="ECO:0000256" key="7">
    <source>
        <dbReference type="ARBA" id="ARBA00022692"/>
    </source>
</evidence>
<comment type="subcellular location">
    <subcellularLocation>
        <location evidence="1">Membrane</location>
        <topology evidence="1">Single-pass type I membrane protein</topology>
    </subcellularLocation>
</comment>
<dbReference type="EnsemblPlants" id="LPERR02G08360.4">
    <property type="protein sequence ID" value="LPERR02G08360.4"/>
    <property type="gene ID" value="LPERR02G08360"/>
</dbReference>
<keyword evidence="15" id="KW-0675">Receptor</keyword>
<dbReference type="Pfam" id="PF07714">
    <property type="entry name" value="PK_Tyr_Ser-Thr"/>
    <property type="match status" value="1"/>
</dbReference>
<dbReference type="InterPro" id="IPR001611">
    <property type="entry name" value="Leu-rich_rpt"/>
</dbReference>
<evidence type="ECO:0000256" key="2">
    <source>
        <dbReference type="ARBA" id="ARBA00012513"/>
    </source>
</evidence>
<dbReference type="eggNOG" id="ENOG502QQPW">
    <property type="taxonomic scope" value="Eukaryota"/>
</dbReference>
<keyword evidence="14" id="KW-0472">Membrane</keyword>
<dbReference type="Gene3D" id="3.30.200.20">
    <property type="entry name" value="Phosphorylase Kinase, domain 1"/>
    <property type="match status" value="1"/>
</dbReference>
<evidence type="ECO:0000256" key="15">
    <source>
        <dbReference type="ARBA" id="ARBA00023170"/>
    </source>
</evidence>